<dbReference type="PANTHER" id="PTHR11461:SF357">
    <property type="entry name" value="SERINE PROTEASE INHIBITOR 27A"/>
    <property type="match status" value="1"/>
</dbReference>
<dbReference type="AlphaFoldDB" id="A0A154PM04"/>
<evidence type="ECO:0000256" key="3">
    <source>
        <dbReference type="ARBA" id="ARBA00022525"/>
    </source>
</evidence>
<keyword evidence="4" id="KW-0646">Protease inhibitor</keyword>
<accession>A0A154PM04</accession>
<dbReference type="EMBL" id="KQ434977">
    <property type="protein sequence ID" value="KZC12911.1"/>
    <property type="molecule type" value="Genomic_DNA"/>
</dbReference>
<evidence type="ECO:0000256" key="1">
    <source>
        <dbReference type="ARBA" id="ARBA00004613"/>
    </source>
</evidence>
<sequence length="830" mass="94285">ISGYVYVAIVYILTLTTERCSSEMTKVLNNSNTTKDIVPEIVNRNEDNEDFVPYRGESFSTFDWMLFRTMSKKHPGNLVLSPISLKIALVLLYEGAQGESEYELASTMQLPVTRPATRDRFTTILRSLQTRSPAYTLNIGTRIYIDSNILVRQLYQAIVKQFYATDVITTNLSETRPLIENINGWVSNITDGNIDKMIENESGVKDSLMIITNAVFFKGSWRRKYFSPKNTQTGSFYTNLNRTVQVPFMQTTDRFYFSESTELDAKILRIPYDGDKFAMYFILPRTRTGIEQLANEINPSVLMRHGWQLEELEVDVSIPKFKFEYSSHMESVLRELGIRDIFDDTATLTRIAFTKRTSRRLKVSDILQKVGIEVNENGTMAYAATEVHLGNKIQDKTFYATHPFLFYIEDELTGTILYMGKITNPIDTSENQINEGPDLGSKSETGIPNADSGLQVGLNADDRDNLFSTHFSQTLNNDHNGNLISSPASVKAALTLLAEAANGDTKTELMSVLRLPDHESRVREVTQRALTSLKRNDNGTEIDLSICLWTDKNLNILDRYEQVLRLYYKAIIKSVNFVDSKNTARVINDWVRQAARDQISSPLVTHIRPDTRLLLTSVIYFKGSWLKAFDKAKTRLECFYVLNGECRNTSFMTHTSTYRYAYIPAIEAEILDIPYSNGRTSMLTIIPSKRERDPYLRILSRDLATVPVSAIIASLKETRITIHLPKFSIENSLDLVPTLQHLGIESIFRDTTNLTEVISRSAALQVTSILQNVRIKVDEDGTLAAADTEIGFVPLSSWDNDIKLDRPFLFLIVDSVTNTMLFSGRFMEPF</sequence>
<dbReference type="InterPro" id="IPR036186">
    <property type="entry name" value="Serpin_sf"/>
</dbReference>
<feature type="non-terminal residue" evidence="11">
    <location>
        <position position="1"/>
    </location>
</feature>
<dbReference type="CDD" id="cd19600">
    <property type="entry name" value="serpin11-like_insects"/>
    <property type="match status" value="1"/>
</dbReference>
<protein>
    <submittedName>
        <fullName evidence="11">Serpin I2</fullName>
    </submittedName>
</protein>
<dbReference type="STRING" id="178035.A0A154PM04"/>
<dbReference type="PROSITE" id="PS00284">
    <property type="entry name" value="SERPIN"/>
    <property type="match status" value="1"/>
</dbReference>
<evidence type="ECO:0000256" key="2">
    <source>
        <dbReference type="ARBA" id="ARBA00009500"/>
    </source>
</evidence>
<dbReference type="Proteomes" id="UP000076502">
    <property type="component" value="Unassembled WGS sequence"/>
</dbReference>
<evidence type="ECO:0000256" key="7">
    <source>
        <dbReference type="ARBA" id="ARBA00023180"/>
    </source>
</evidence>
<evidence type="ECO:0000256" key="9">
    <source>
        <dbReference type="SAM" id="MobiDB-lite"/>
    </source>
</evidence>
<dbReference type="InterPro" id="IPR023795">
    <property type="entry name" value="Serpin_CS"/>
</dbReference>
<evidence type="ECO:0000256" key="5">
    <source>
        <dbReference type="ARBA" id="ARBA00022729"/>
    </source>
</evidence>
<evidence type="ECO:0000313" key="12">
    <source>
        <dbReference type="Proteomes" id="UP000076502"/>
    </source>
</evidence>
<keyword evidence="6" id="KW-0722">Serine protease inhibitor</keyword>
<proteinExistence type="inferred from homology"/>
<dbReference type="GO" id="GO:0004867">
    <property type="term" value="F:serine-type endopeptidase inhibitor activity"/>
    <property type="evidence" value="ECO:0007669"/>
    <property type="project" value="UniProtKB-KW"/>
</dbReference>
<keyword evidence="12" id="KW-1185">Reference proteome</keyword>
<evidence type="ECO:0000259" key="10">
    <source>
        <dbReference type="SMART" id="SM00093"/>
    </source>
</evidence>
<keyword evidence="3" id="KW-0964">Secreted</keyword>
<feature type="domain" description="Serpin" evidence="10">
    <location>
        <begin position="469"/>
        <end position="829"/>
    </location>
</feature>
<dbReference type="Pfam" id="PF00079">
    <property type="entry name" value="Serpin"/>
    <property type="match status" value="2"/>
</dbReference>
<keyword evidence="5" id="KW-0732">Signal</keyword>
<comment type="similarity">
    <text evidence="2 8">Belongs to the serpin family.</text>
</comment>
<evidence type="ECO:0000313" key="11">
    <source>
        <dbReference type="EMBL" id="KZC12911.1"/>
    </source>
</evidence>
<dbReference type="SMART" id="SM00093">
    <property type="entry name" value="SERPIN"/>
    <property type="match status" value="2"/>
</dbReference>
<dbReference type="OrthoDB" id="671595at2759"/>
<dbReference type="GO" id="GO:0005615">
    <property type="term" value="C:extracellular space"/>
    <property type="evidence" value="ECO:0007669"/>
    <property type="project" value="InterPro"/>
</dbReference>
<reference evidence="11 12" key="1">
    <citation type="submission" date="2015-07" db="EMBL/GenBank/DDBJ databases">
        <title>The genome of Dufourea novaeangliae.</title>
        <authorList>
            <person name="Pan H."/>
            <person name="Kapheim K."/>
        </authorList>
    </citation>
    <scope>NUCLEOTIDE SEQUENCE [LARGE SCALE GENOMIC DNA]</scope>
    <source>
        <strain evidence="11">0120121106</strain>
        <tissue evidence="11">Whole body</tissue>
    </source>
</reference>
<comment type="subcellular location">
    <subcellularLocation>
        <location evidence="1">Secreted</location>
    </subcellularLocation>
</comment>
<name>A0A154PM04_DUFNO</name>
<evidence type="ECO:0000256" key="8">
    <source>
        <dbReference type="RuleBase" id="RU000411"/>
    </source>
</evidence>
<dbReference type="InterPro" id="IPR042178">
    <property type="entry name" value="Serpin_sf_1"/>
</dbReference>
<feature type="region of interest" description="Disordered" evidence="9">
    <location>
        <begin position="428"/>
        <end position="454"/>
    </location>
</feature>
<evidence type="ECO:0000256" key="6">
    <source>
        <dbReference type="ARBA" id="ARBA00022900"/>
    </source>
</evidence>
<evidence type="ECO:0000256" key="4">
    <source>
        <dbReference type="ARBA" id="ARBA00022690"/>
    </source>
</evidence>
<dbReference type="InterPro" id="IPR042185">
    <property type="entry name" value="Serpin_sf_2"/>
</dbReference>
<dbReference type="CDD" id="cd19578">
    <property type="entry name" value="serpinK_insect_SRPN2-like"/>
    <property type="match status" value="1"/>
</dbReference>
<gene>
    <name evidence="11" type="ORF">WN55_04429</name>
</gene>
<keyword evidence="7" id="KW-0325">Glycoprotein</keyword>
<dbReference type="InterPro" id="IPR000215">
    <property type="entry name" value="Serpin_fam"/>
</dbReference>
<dbReference type="PANTHER" id="PTHR11461">
    <property type="entry name" value="SERINE PROTEASE INHIBITOR, SERPIN"/>
    <property type="match status" value="1"/>
</dbReference>
<dbReference type="FunFam" id="2.30.39.10:FF:000030">
    <property type="entry name" value="Serpin 2"/>
    <property type="match status" value="1"/>
</dbReference>
<feature type="domain" description="Serpin" evidence="10">
    <location>
        <begin position="64"/>
        <end position="425"/>
    </location>
</feature>
<organism evidence="11 12">
    <name type="scientific">Dufourea novaeangliae</name>
    <name type="common">Sweat bee</name>
    <dbReference type="NCBI Taxonomy" id="178035"/>
    <lineage>
        <taxon>Eukaryota</taxon>
        <taxon>Metazoa</taxon>
        <taxon>Ecdysozoa</taxon>
        <taxon>Arthropoda</taxon>
        <taxon>Hexapoda</taxon>
        <taxon>Insecta</taxon>
        <taxon>Pterygota</taxon>
        <taxon>Neoptera</taxon>
        <taxon>Endopterygota</taxon>
        <taxon>Hymenoptera</taxon>
        <taxon>Apocrita</taxon>
        <taxon>Aculeata</taxon>
        <taxon>Apoidea</taxon>
        <taxon>Anthophila</taxon>
        <taxon>Halictidae</taxon>
        <taxon>Rophitinae</taxon>
        <taxon>Dufourea</taxon>
    </lineage>
</organism>
<dbReference type="InterPro" id="IPR023796">
    <property type="entry name" value="Serpin_dom"/>
</dbReference>
<dbReference type="Gene3D" id="3.30.497.10">
    <property type="entry name" value="Antithrombin, subunit I, domain 2"/>
    <property type="match status" value="2"/>
</dbReference>
<dbReference type="Gene3D" id="2.30.39.10">
    <property type="entry name" value="Alpha-1-antitrypsin, domain 1"/>
    <property type="match status" value="2"/>
</dbReference>
<dbReference type="SUPFAM" id="SSF56574">
    <property type="entry name" value="Serpins"/>
    <property type="match status" value="2"/>
</dbReference>